<dbReference type="InterPro" id="IPR029044">
    <property type="entry name" value="Nucleotide-diphossugar_trans"/>
</dbReference>
<gene>
    <name evidence="3" type="ORF">I6N96_08660</name>
</gene>
<organism evidence="3 4">
    <name type="scientific">Enterococcus larvae</name>
    <dbReference type="NCBI Taxonomy" id="2794352"/>
    <lineage>
        <taxon>Bacteria</taxon>
        <taxon>Bacillati</taxon>
        <taxon>Bacillota</taxon>
        <taxon>Bacilli</taxon>
        <taxon>Lactobacillales</taxon>
        <taxon>Enterococcaceae</taxon>
        <taxon>Enterococcus</taxon>
    </lineage>
</organism>
<comment type="caution">
    <text evidence="3">The sequence shown here is derived from an EMBL/GenBank/DDBJ whole genome shotgun (WGS) entry which is preliminary data.</text>
</comment>
<dbReference type="PANTHER" id="PTHR43015">
    <property type="entry name" value="D-RIBITOL-5-PHOSPHATE CYTIDYLYLTRANSFERASE"/>
    <property type="match status" value="1"/>
</dbReference>
<dbReference type="Gene3D" id="3.90.550.10">
    <property type="entry name" value="Spore Coat Polysaccharide Biosynthesis Protein SpsA, Chain A"/>
    <property type="match status" value="1"/>
</dbReference>
<keyword evidence="1" id="KW-0808">Transferase</keyword>
<dbReference type="SUPFAM" id="SSF53448">
    <property type="entry name" value="Nucleotide-diphospho-sugar transferases"/>
    <property type="match status" value="1"/>
</dbReference>
<dbReference type="PANTHER" id="PTHR43015:SF1">
    <property type="entry name" value="D-RIBITOL-5-PHOSPHATE CYTIDYLYLTRANSFERASE"/>
    <property type="match status" value="1"/>
</dbReference>
<name>A0ABS4CIQ2_9ENTE</name>
<dbReference type="GO" id="GO:0016779">
    <property type="term" value="F:nucleotidyltransferase activity"/>
    <property type="evidence" value="ECO:0007669"/>
    <property type="project" value="UniProtKB-KW"/>
</dbReference>
<dbReference type="NCBIfam" id="NF001183">
    <property type="entry name" value="PRK00155.1-3"/>
    <property type="match status" value="1"/>
</dbReference>
<dbReference type="EMBL" id="JAEDXU010000004">
    <property type="protein sequence ID" value="MBP1046354.1"/>
    <property type="molecule type" value="Genomic_DNA"/>
</dbReference>
<evidence type="ECO:0000256" key="2">
    <source>
        <dbReference type="ARBA" id="ARBA00022695"/>
    </source>
</evidence>
<sequence>MNVALIFAGGVGSRMKNDSLPKQFLELDGKPIIIHTLDVFENNPNIDAIVVVCKAEWLDYMNELLQKFELKKVFAVIAGGATALDSQYQGLLAIDQQFPQEEVIVLIHDGVRPIIDDNTINNNIELVKLEGAAITVSPAIETVTYIADEKLDEIFDREKCRLAKAPQSFLLKNILKAHKTSIDEEKRDFIDSASLMKYYGFSLGIVEGETENIKITTPSDYYLFKTIYEMKKEYNFNDGGK</sequence>
<dbReference type="Pfam" id="PF01128">
    <property type="entry name" value="IspD"/>
    <property type="match status" value="1"/>
</dbReference>
<accession>A0ABS4CIQ2</accession>
<dbReference type="InterPro" id="IPR034683">
    <property type="entry name" value="IspD/TarI"/>
</dbReference>
<evidence type="ECO:0000313" key="4">
    <source>
        <dbReference type="Proteomes" id="UP000673375"/>
    </source>
</evidence>
<evidence type="ECO:0000313" key="3">
    <source>
        <dbReference type="EMBL" id="MBP1046354.1"/>
    </source>
</evidence>
<dbReference type="PROSITE" id="PS01295">
    <property type="entry name" value="ISPD"/>
    <property type="match status" value="1"/>
</dbReference>
<reference evidence="3 4" key="1">
    <citation type="submission" date="2020-12" db="EMBL/GenBank/DDBJ databases">
        <title>Vagococcus allomyrinae sp. nov. and Enterococcus lavae sp. nov., isolated from the larvae of Allomyrina dichotoma.</title>
        <authorList>
            <person name="Lee S.D."/>
        </authorList>
    </citation>
    <scope>NUCLEOTIDE SEQUENCE [LARGE SCALE GENOMIC DNA]</scope>
    <source>
        <strain evidence="3 4">BWM-S5</strain>
    </source>
</reference>
<proteinExistence type="predicted"/>
<keyword evidence="4" id="KW-1185">Reference proteome</keyword>
<dbReference type="InterPro" id="IPR018294">
    <property type="entry name" value="ISPD_synthase_CS"/>
</dbReference>
<dbReference type="Proteomes" id="UP000673375">
    <property type="component" value="Unassembled WGS sequence"/>
</dbReference>
<evidence type="ECO:0000256" key="1">
    <source>
        <dbReference type="ARBA" id="ARBA00022679"/>
    </source>
</evidence>
<dbReference type="RefSeq" id="WP_209557182.1">
    <property type="nucleotide sequence ID" value="NZ_JAEDXU010000004.1"/>
</dbReference>
<keyword evidence="2 3" id="KW-0548">Nucleotidyltransferase</keyword>
<protein>
    <submittedName>
        <fullName evidence="3">2-C-methyl-D-erythritol 4-phosphate cytidylyltransferase</fullName>
    </submittedName>
</protein>
<dbReference type="CDD" id="cd02516">
    <property type="entry name" value="CDP-ME_synthetase"/>
    <property type="match status" value="1"/>
</dbReference>